<evidence type="ECO:0000256" key="3">
    <source>
        <dbReference type="ARBA" id="ARBA00022723"/>
    </source>
</evidence>
<dbReference type="Pfam" id="PF05572">
    <property type="entry name" value="Peptidase_M43"/>
    <property type="match status" value="1"/>
</dbReference>
<dbReference type="RefSeq" id="WP_290272052.1">
    <property type="nucleotide sequence ID" value="NZ_JAUFQP010000013.1"/>
</dbReference>
<dbReference type="PANTHER" id="PTHR47466:SF1">
    <property type="entry name" value="METALLOPROTEASE MEP1 (AFU_ORTHOLOGUE AFUA_1G07730)-RELATED"/>
    <property type="match status" value="1"/>
</dbReference>
<dbReference type="Gene3D" id="3.40.390.10">
    <property type="entry name" value="Collagenase (Catalytic Domain)"/>
    <property type="match status" value="1"/>
</dbReference>
<dbReference type="EMBL" id="JBHMFA010000009">
    <property type="protein sequence ID" value="MFB9105750.1"/>
    <property type="molecule type" value="Genomic_DNA"/>
</dbReference>
<keyword evidence="7 10" id="KW-0482">Metalloprotease</keyword>
<keyword evidence="6" id="KW-0862">Zinc</keyword>
<evidence type="ECO:0000256" key="4">
    <source>
        <dbReference type="ARBA" id="ARBA00022729"/>
    </source>
</evidence>
<name>A0ABV5H1H5_9FLAO</name>
<evidence type="ECO:0000256" key="6">
    <source>
        <dbReference type="ARBA" id="ARBA00022833"/>
    </source>
</evidence>
<keyword evidence="5" id="KW-0378">Hydrolase</keyword>
<evidence type="ECO:0000313" key="10">
    <source>
        <dbReference type="EMBL" id="MFB9105750.1"/>
    </source>
</evidence>
<sequence>MAFFINNKEFLNQEEFSKFGRGCATKIPTPIEIMRVDEQINANKSRRQLFSKLTIEVRFHHITFGARGLITKTQRRQQIELLNKAYAGANLTFVYSESQVKFIDNENWYNMGHGSANERQAKIALGADPHKYLNFYTGGLVSGLLGWARFPFDLAGDPDIDGVVMLDESLPGGSAAPYNLGMTAVHEVGHWLGLYHTFQGGCDGIGDHVLDTPAHSGANYGKPETNKPHNVCKIGDYAPIHNYMNYVDDDWMHELTLSQETRIKEQIMMYRTGLLNTASV</sequence>
<feature type="domain" description="Peptidase M43 pregnancy-associated plasma-A" evidence="9">
    <location>
        <begin position="128"/>
        <end position="266"/>
    </location>
</feature>
<evidence type="ECO:0000256" key="8">
    <source>
        <dbReference type="ARBA" id="ARBA00023157"/>
    </source>
</evidence>
<dbReference type="PANTHER" id="PTHR47466">
    <property type="match status" value="1"/>
</dbReference>
<keyword evidence="11" id="KW-1185">Reference proteome</keyword>
<evidence type="ECO:0000256" key="5">
    <source>
        <dbReference type="ARBA" id="ARBA00022801"/>
    </source>
</evidence>
<comment type="similarity">
    <text evidence="1">Belongs to the peptidase M43B family.</text>
</comment>
<evidence type="ECO:0000259" key="9">
    <source>
        <dbReference type="Pfam" id="PF05572"/>
    </source>
</evidence>
<evidence type="ECO:0000256" key="2">
    <source>
        <dbReference type="ARBA" id="ARBA00022670"/>
    </source>
</evidence>
<evidence type="ECO:0000256" key="7">
    <source>
        <dbReference type="ARBA" id="ARBA00023049"/>
    </source>
</evidence>
<keyword evidence="8" id="KW-1015">Disulfide bond</keyword>
<evidence type="ECO:0000256" key="1">
    <source>
        <dbReference type="ARBA" id="ARBA00008721"/>
    </source>
</evidence>
<keyword evidence="2" id="KW-0645">Protease</keyword>
<protein>
    <submittedName>
        <fullName evidence="10">Zinc metalloprotease</fullName>
    </submittedName>
</protein>
<keyword evidence="4" id="KW-0732">Signal</keyword>
<comment type="caution">
    <text evidence="10">The sequence shown here is derived from an EMBL/GenBank/DDBJ whole genome shotgun (WGS) entry which is preliminary data.</text>
</comment>
<dbReference type="GO" id="GO:0008237">
    <property type="term" value="F:metallopeptidase activity"/>
    <property type="evidence" value="ECO:0007669"/>
    <property type="project" value="UniProtKB-KW"/>
</dbReference>
<dbReference type="SUPFAM" id="SSF55486">
    <property type="entry name" value="Metalloproteases ('zincins'), catalytic domain"/>
    <property type="match status" value="1"/>
</dbReference>
<dbReference type="InterPro" id="IPR024079">
    <property type="entry name" value="MetalloPept_cat_dom_sf"/>
</dbReference>
<dbReference type="Proteomes" id="UP001589590">
    <property type="component" value="Unassembled WGS sequence"/>
</dbReference>
<organism evidence="10 11">
    <name type="scientific">Algibacter miyuki</name>
    <dbReference type="NCBI Taxonomy" id="1306933"/>
    <lineage>
        <taxon>Bacteria</taxon>
        <taxon>Pseudomonadati</taxon>
        <taxon>Bacteroidota</taxon>
        <taxon>Flavobacteriia</taxon>
        <taxon>Flavobacteriales</taxon>
        <taxon>Flavobacteriaceae</taxon>
        <taxon>Algibacter</taxon>
    </lineage>
</organism>
<gene>
    <name evidence="10" type="ORF">ACFFU1_12630</name>
</gene>
<accession>A0ABV5H1H5</accession>
<dbReference type="InterPro" id="IPR008754">
    <property type="entry name" value="Peptidase_M43"/>
</dbReference>
<dbReference type="CDD" id="cd04275">
    <property type="entry name" value="ZnMc_pappalysin_like"/>
    <property type="match status" value="1"/>
</dbReference>
<evidence type="ECO:0000313" key="11">
    <source>
        <dbReference type="Proteomes" id="UP001589590"/>
    </source>
</evidence>
<proteinExistence type="inferred from homology"/>
<keyword evidence="3" id="KW-0479">Metal-binding</keyword>
<reference evidence="10 11" key="1">
    <citation type="submission" date="2024-09" db="EMBL/GenBank/DDBJ databases">
        <authorList>
            <person name="Sun Q."/>
            <person name="Mori K."/>
        </authorList>
    </citation>
    <scope>NUCLEOTIDE SEQUENCE [LARGE SCALE GENOMIC DNA]</scope>
    <source>
        <strain evidence="10 11">CECT 8300</strain>
    </source>
</reference>